<evidence type="ECO:0000256" key="1">
    <source>
        <dbReference type="SAM" id="Phobius"/>
    </source>
</evidence>
<feature type="transmembrane region" description="Helical" evidence="1">
    <location>
        <begin position="31"/>
        <end position="54"/>
    </location>
</feature>
<name>A0A6N4V936_9MYCO</name>
<sequence length="196" mass="21007">MQTFTLGLGVWFQRLVARNPLVRSSDRVETIAVLLIVALAVLAIPVAGAAGTALHDDLARQFAAQRNERTELRATAVSDSTSVSQASGTSFRTQIHWQFAGTSHTDSVRTADLHAGDPVTIWVDRDGQRVPAPLTDDEAVSQAVVAALTGWLAVAGTGAGAWALLRHRLDRARYAEWDRALDDLAGNDDGRTNRAG</sequence>
<gene>
    <name evidence="2" type="ORF">MPOR_21700</name>
</gene>
<keyword evidence="1" id="KW-0812">Transmembrane</keyword>
<reference evidence="2 3" key="1">
    <citation type="journal article" date="2019" name="Emerg. Microbes Infect.">
        <title>Comprehensive subspecies identification of 175 nontuberculous mycobacteria species based on 7547 genomic profiles.</title>
        <authorList>
            <person name="Matsumoto Y."/>
            <person name="Kinjo T."/>
            <person name="Motooka D."/>
            <person name="Nabeya D."/>
            <person name="Jung N."/>
            <person name="Uechi K."/>
            <person name="Horii T."/>
            <person name="Iida T."/>
            <person name="Fujita J."/>
            <person name="Nakamura S."/>
        </authorList>
    </citation>
    <scope>NUCLEOTIDE SEQUENCE [LARGE SCALE GENOMIC DNA]</scope>
    <source>
        <strain evidence="2 3">JCM 12603</strain>
    </source>
</reference>
<protein>
    <submittedName>
        <fullName evidence="2">Membrane protein</fullName>
    </submittedName>
</protein>
<dbReference type="PANTHER" id="PTHR42305:SF1">
    <property type="entry name" value="MEMBRANE PROTEIN RV1733C-RELATED"/>
    <property type="match status" value="1"/>
</dbReference>
<keyword evidence="1" id="KW-1133">Transmembrane helix</keyword>
<dbReference type="Proteomes" id="UP000466785">
    <property type="component" value="Chromosome"/>
</dbReference>
<dbReference type="RefSeq" id="WP_163673623.1">
    <property type="nucleotide sequence ID" value="NZ_AP022570.1"/>
</dbReference>
<accession>A0A6N4V936</accession>
<keyword evidence="1" id="KW-0472">Membrane</keyword>
<organism evidence="2 3">
    <name type="scientific">Mycolicibacterium poriferae</name>
    <dbReference type="NCBI Taxonomy" id="39694"/>
    <lineage>
        <taxon>Bacteria</taxon>
        <taxon>Bacillati</taxon>
        <taxon>Actinomycetota</taxon>
        <taxon>Actinomycetes</taxon>
        <taxon>Mycobacteriales</taxon>
        <taxon>Mycobacteriaceae</taxon>
        <taxon>Mycolicibacterium</taxon>
    </lineage>
</organism>
<dbReference type="PANTHER" id="PTHR42305">
    <property type="entry name" value="MEMBRANE PROTEIN RV1733C-RELATED"/>
    <property type="match status" value="1"/>
</dbReference>
<keyword evidence="3" id="KW-1185">Reference proteome</keyword>
<evidence type="ECO:0000313" key="2">
    <source>
        <dbReference type="EMBL" id="BBX51144.1"/>
    </source>
</evidence>
<dbReference type="EMBL" id="AP022570">
    <property type="protein sequence ID" value="BBX51144.1"/>
    <property type="molecule type" value="Genomic_DNA"/>
</dbReference>
<evidence type="ECO:0000313" key="3">
    <source>
        <dbReference type="Proteomes" id="UP000466785"/>
    </source>
</evidence>
<dbReference type="InterPro" id="IPR039708">
    <property type="entry name" value="MT1774/Rv1733c-like"/>
</dbReference>
<feature type="transmembrane region" description="Helical" evidence="1">
    <location>
        <begin position="143"/>
        <end position="165"/>
    </location>
</feature>
<dbReference type="KEGG" id="mpof:MPOR_21700"/>
<proteinExistence type="predicted"/>
<dbReference type="AlphaFoldDB" id="A0A6N4V936"/>